<dbReference type="PANTHER" id="PTHR33603:SF1">
    <property type="entry name" value="RIBOSOMAL RNA LARGE SUBUNIT METHYLTRANSFERASE H"/>
    <property type="match status" value="1"/>
</dbReference>
<dbReference type="HOGENOM" id="CLU_100552_3_0_5"/>
<dbReference type="Gene3D" id="3.40.1280.10">
    <property type="match status" value="1"/>
</dbReference>
<protein>
    <submittedName>
        <fullName evidence="5">SPOUT methyltransferase family protein</fullName>
    </submittedName>
</protein>
<evidence type="ECO:0000256" key="4">
    <source>
        <dbReference type="ARBA" id="ARBA00038303"/>
    </source>
</evidence>
<dbReference type="PANTHER" id="PTHR33603">
    <property type="entry name" value="METHYLTRANSFERASE"/>
    <property type="match status" value="1"/>
</dbReference>
<keyword evidence="6" id="KW-1185">Reference proteome</keyword>
<evidence type="ECO:0000256" key="3">
    <source>
        <dbReference type="ARBA" id="ARBA00022691"/>
    </source>
</evidence>
<dbReference type="GO" id="GO:0006364">
    <property type="term" value="P:rRNA processing"/>
    <property type="evidence" value="ECO:0007669"/>
    <property type="project" value="InterPro"/>
</dbReference>
<reference evidence="6" key="1">
    <citation type="submission" date="2011-03" db="EMBL/GenBank/DDBJ databases">
        <title>Draft genome sequence of Brevundimonas diminuta.</title>
        <authorList>
            <person name="Brown P.J.B."/>
            <person name="Buechlein A."/>
            <person name="Hemmerich C."/>
            <person name="Brun Y.V."/>
        </authorList>
    </citation>
    <scope>NUCLEOTIDE SEQUENCE [LARGE SCALE GENOMIC DNA]</scope>
    <source>
        <strain evidence="6">C19</strain>
    </source>
</reference>
<dbReference type="CDD" id="cd18081">
    <property type="entry name" value="RlmH-like"/>
    <property type="match status" value="1"/>
</dbReference>
<dbReference type="AlphaFoldDB" id="F4QLC8"/>
<proteinExistence type="inferred from homology"/>
<dbReference type="STRING" id="715226.ABI_07070"/>
<dbReference type="EMBL" id="GL883077">
    <property type="protein sequence ID" value="EGF92273.1"/>
    <property type="molecule type" value="Genomic_DNA"/>
</dbReference>
<dbReference type="InterPro" id="IPR029026">
    <property type="entry name" value="tRNA_m1G_MTases_N"/>
</dbReference>
<accession>F4QLC8</accession>
<dbReference type="GO" id="GO:0032259">
    <property type="term" value="P:methylation"/>
    <property type="evidence" value="ECO:0007669"/>
    <property type="project" value="UniProtKB-KW"/>
</dbReference>
<dbReference type="InterPro" id="IPR003742">
    <property type="entry name" value="RlmH-like"/>
</dbReference>
<dbReference type="SUPFAM" id="SSF75217">
    <property type="entry name" value="alpha/beta knot"/>
    <property type="match status" value="1"/>
</dbReference>
<dbReference type="Pfam" id="PF02590">
    <property type="entry name" value="SPOUT_MTase"/>
    <property type="match status" value="1"/>
</dbReference>
<evidence type="ECO:0000256" key="2">
    <source>
        <dbReference type="ARBA" id="ARBA00022679"/>
    </source>
</evidence>
<evidence type="ECO:0000313" key="6">
    <source>
        <dbReference type="Proteomes" id="UP000006512"/>
    </source>
</evidence>
<comment type="similarity">
    <text evidence="4">Belongs to the RNA methyltransferase RlmH family.</text>
</comment>
<name>F4QLC8_9CAUL</name>
<dbReference type="eggNOG" id="COG1576">
    <property type="taxonomic scope" value="Bacteria"/>
</dbReference>
<keyword evidence="2 5" id="KW-0808">Transferase</keyword>
<keyword evidence="3" id="KW-0949">S-adenosyl-L-methionine</keyword>
<gene>
    <name evidence="5" type="ORF">ABI_07070</name>
</gene>
<evidence type="ECO:0000256" key="1">
    <source>
        <dbReference type="ARBA" id="ARBA00022603"/>
    </source>
</evidence>
<keyword evidence="1 5" id="KW-0489">Methyltransferase</keyword>
<dbReference type="Proteomes" id="UP000006512">
    <property type="component" value="Unassembled WGS sequence"/>
</dbReference>
<dbReference type="GO" id="GO:0008168">
    <property type="term" value="F:methyltransferase activity"/>
    <property type="evidence" value="ECO:0007669"/>
    <property type="project" value="UniProtKB-KW"/>
</dbReference>
<dbReference type="InterPro" id="IPR029028">
    <property type="entry name" value="Alpha/beta_knot_MTases"/>
</dbReference>
<evidence type="ECO:0000313" key="5">
    <source>
        <dbReference type="EMBL" id="EGF92273.1"/>
    </source>
</evidence>
<sequence>MTFVIGGADGLDPALRQQAAFSLAFGPQTWPHALVRVMLAEQMYRATTILAGLPYHRD</sequence>
<organism evidence="5 6">
    <name type="scientific">Asticcacaulis biprosthecium C19</name>
    <dbReference type="NCBI Taxonomy" id="715226"/>
    <lineage>
        <taxon>Bacteria</taxon>
        <taxon>Pseudomonadati</taxon>
        <taxon>Pseudomonadota</taxon>
        <taxon>Alphaproteobacteria</taxon>
        <taxon>Caulobacterales</taxon>
        <taxon>Caulobacteraceae</taxon>
        <taxon>Asticcacaulis</taxon>
    </lineage>
</organism>